<dbReference type="GO" id="GO:0000166">
    <property type="term" value="F:nucleotide binding"/>
    <property type="evidence" value="ECO:0007669"/>
    <property type="project" value="InterPro"/>
</dbReference>
<dbReference type="InterPro" id="IPR051450">
    <property type="entry name" value="Gfo/Idh/MocA_Oxidoreductases"/>
</dbReference>
<dbReference type="Gene3D" id="3.40.50.720">
    <property type="entry name" value="NAD(P)-binding Rossmann-like Domain"/>
    <property type="match status" value="1"/>
</dbReference>
<gene>
    <name evidence="3" type="ORF">OMAG_000073</name>
</gene>
<comment type="caution">
    <text evidence="3">The sequence shown here is derived from an EMBL/GenBank/DDBJ whole genome shotgun (WGS) entry which is preliminary data.</text>
</comment>
<protein>
    <submittedName>
        <fullName evidence="3">Dehydrogenase</fullName>
    </submittedName>
</protein>
<dbReference type="PANTHER" id="PTHR43377">
    <property type="entry name" value="BILIVERDIN REDUCTASE A"/>
    <property type="match status" value="1"/>
</dbReference>
<dbReference type="EMBL" id="JYNY01000016">
    <property type="protein sequence ID" value="KJJ86083.1"/>
    <property type="molecule type" value="Genomic_DNA"/>
</dbReference>
<keyword evidence="4" id="KW-1185">Reference proteome</keyword>
<dbReference type="InterPro" id="IPR004104">
    <property type="entry name" value="Gfo/Idh/MocA-like_OxRdtase_C"/>
</dbReference>
<dbReference type="SUPFAM" id="SSF51735">
    <property type="entry name" value="NAD(P)-binding Rossmann-fold domains"/>
    <property type="match status" value="1"/>
</dbReference>
<name>A0A0F0CRW4_9BACT</name>
<dbReference type="Pfam" id="PF02894">
    <property type="entry name" value="GFO_IDH_MocA_C"/>
    <property type="match status" value="1"/>
</dbReference>
<organism evidence="3 4">
    <name type="scientific">Candidatus Omnitrophus magneticus</name>
    <dbReference type="NCBI Taxonomy" id="1609969"/>
    <lineage>
        <taxon>Bacteria</taxon>
        <taxon>Pseudomonadati</taxon>
        <taxon>Candidatus Omnitrophota</taxon>
        <taxon>Candidatus Omnitrophus</taxon>
    </lineage>
</organism>
<dbReference type="Pfam" id="PF01408">
    <property type="entry name" value="GFO_IDH_MocA"/>
    <property type="match status" value="1"/>
</dbReference>
<sequence length="344" mass="38744">MGKNNKLKVAIIGCGRIASLFSKDPLRQGIVTHAAAYKDNKDIELIAACDIDKNRLEDFGKTWGVKALYTDYNELFQKEKLDIVSICTWEGTHYDIARTAISEGVKAIFCEKPITDNLAKADELVRLSRKEKVIFAVNHSRRWDKLEWKIKNIIESKKLGEIQSVSAYYTAGISNTGTHLIDLLRFILGEAEWVWANPKIKNQANDPTIDGFIYFKNGFSCALHGLNVKSYVIFEIDIYGTKGRLRIQNSGFGATMWKVIKSPRFSGYYELGTESVDLGDGYQDVLKNAVKDIVECVKEKRETLSTALDGTRTLEIITALHESLRAGGLRINLPLLDRDVTIKK</sequence>
<feature type="domain" description="Gfo/Idh/MocA-like oxidoreductase C-terminal" evidence="2">
    <location>
        <begin position="175"/>
        <end position="328"/>
    </location>
</feature>
<dbReference type="Gene3D" id="3.30.360.10">
    <property type="entry name" value="Dihydrodipicolinate Reductase, domain 2"/>
    <property type="match status" value="1"/>
</dbReference>
<dbReference type="InterPro" id="IPR036291">
    <property type="entry name" value="NAD(P)-bd_dom_sf"/>
</dbReference>
<accession>A0A0F0CRW4</accession>
<dbReference type="SUPFAM" id="SSF55347">
    <property type="entry name" value="Glyceraldehyde-3-phosphate dehydrogenase-like, C-terminal domain"/>
    <property type="match status" value="1"/>
</dbReference>
<dbReference type="Proteomes" id="UP000033428">
    <property type="component" value="Unassembled WGS sequence"/>
</dbReference>
<proteinExistence type="predicted"/>
<evidence type="ECO:0000259" key="2">
    <source>
        <dbReference type="Pfam" id="PF02894"/>
    </source>
</evidence>
<dbReference type="AlphaFoldDB" id="A0A0F0CRW4"/>
<dbReference type="InterPro" id="IPR000683">
    <property type="entry name" value="Gfo/Idh/MocA-like_OxRdtase_N"/>
</dbReference>
<evidence type="ECO:0000313" key="3">
    <source>
        <dbReference type="EMBL" id="KJJ86083.1"/>
    </source>
</evidence>
<evidence type="ECO:0000313" key="4">
    <source>
        <dbReference type="Proteomes" id="UP000033428"/>
    </source>
</evidence>
<feature type="domain" description="Gfo/Idh/MocA-like oxidoreductase N-terminal" evidence="1">
    <location>
        <begin position="7"/>
        <end position="139"/>
    </location>
</feature>
<evidence type="ECO:0000259" key="1">
    <source>
        <dbReference type="Pfam" id="PF01408"/>
    </source>
</evidence>
<reference evidence="3 4" key="1">
    <citation type="submission" date="2015-02" db="EMBL/GenBank/DDBJ databases">
        <title>Single-cell genomics of uncultivated deep-branching MTB reveals a conserved set of magnetosome genes.</title>
        <authorList>
            <person name="Kolinko S."/>
            <person name="Richter M."/>
            <person name="Glockner F.O."/>
            <person name="Brachmann A."/>
            <person name="Schuler D."/>
        </authorList>
    </citation>
    <scope>NUCLEOTIDE SEQUENCE [LARGE SCALE GENOMIC DNA]</scope>
    <source>
        <strain evidence="3">SKK-01</strain>
    </source>
</reference>
<dbReference type="PANTHER" id="PTHR43377:SF1">
    <property type="entry name" value="BILIVERDIN REDUCTASE A"/>
    <property type="match status" value="1"/>
</dbReference>